<evidence type="ECO:0000313" key="4">
    <source>
        <dbReference type="Proteomes" id="UP000034228"/>
    </source>
</evidence>
<name>A0A0M2V6R8_9GAMM</name>
<dbReference type="Pfam" id="PF13439">
    <property type="entry name" value="Glyco_transf_4"/>
    <property type="match status" value="1"/>
</dbReference>
<dbReference type="InterPro" id="IPR050194">
    <property type="entry name" value="Glycosyltransferase_grp1"/>
</dbReference>
<dbReference type="CDD" id="cd03801">
    <property type="entry name" value="GT4_PimA-like"/>
    <property type="match status" value="1"/>
</dbReference>
<dbReference type="Proteomes" id="UP000034228">
    <property type="component" value="Unassembled WGS sequence"/>
</dbReference>
<dbReference type="PANTHER" id="PTHR45947:SF3">
    <property type="entry name" value="SULFOQUINOVOSYL TRANSFERASE SQD2"/>
    <property type="match status" value="1"/>
</dbReference>
<dbReference type="GO" id="GO:0016758">
    <property type="term" value="F:hexosyltransferase activity"/>
    <property type="evidence" value="ECO:0007669"/>
    <property type="project" value="TreeGrafter"/>
</dbReference>
<feature type="domain" description="Glycosyl transferase family 1" evidence="1">
    <location>
        <begin position="152"/>
        <end position="284"/>
    </location>
</feature>
<proteinExistence type="predicted"/>
<dbReference type="InterPro" id="IPR001296">
    <property type="entry name" value="Glyco_trans_1"/>
</dbReference>
<protein>
    <submittedName>
        <fullName evidence="3">Glycosyl transferase</fullName>
    </submittedName>
</protein>
<dbReference type="PATRIC" id="fig|336831.14.peg.420"/>
<dbReference type="PANTHER" id="PTHR45947">
    <property type="entry name" value="SULFOQUINOVOSYL TRANSFERASE SQD2"/>
    <property type="match status" value="1"/>
</dbReference>
<organism evidence="3 4">
    <name type="scientific">Arsukibacterium ikkense</name>
    <dbReference type="NCBI Taxonomy" id="336831"/>
    <lineage>
        <taxon>Bacteria</taxon>
        <taxon>Pseudomonadati</taxon>
        <taxon>Pseudomonadota</taxon>
        <taxon>Gammaproteobacteria</taxon>
        <taxon>Chromatiales</taxon>
        <taxon>Chromatiaceae</taxon>
        <taxon>Arsukibacterium</taxon>
    </lineage>
</organism>
<accession>A0A0M2V6R8</accession>
<sequence length="341" mass="38450">MGPKPAAPFQGQFVRQQVEALATLQPGYHFMRWHTDSRLNRLLKYPVFVVDFIWRYLLSRHKYTIVHVHFFYPTIWLALLYRALRNPAAKIIVTCHGSDIYKYQPAGFWYRWCASQVQHWIFTSAALKARFSLPCQHSTILSAGIADSFAAQPQRGLADKPVDLLYVGSLDHNKGIDRLIALLPALTDKQVVIAGTGPWLSRLQQAAAPYPNVRLAGAQTVSELASWYQQARCFISLSRHESFGLVMAEAMACYTPVVATHTDGSAAQLRHAENGYLVAQNTAETPLNEQQLIADLQLALQTLWQLPPARYQQMQQAARAWAEQCLVSDVAAKLSRLYQEV</sequence>
<dbReference type="Pfam" id="PF00534">
    <property type="entry name" value="Glycos_transf_1"/>
    <property type="match status" value="1"/>
</dbReference>
<dbReference type="InterPro" id="IPR028098">
    <property type="entry name" value="Glyco_trans_4-like_N"/>
</dbReference>
<keyword evidence="4" id="KW-1185">Reference proteome</keyword>
<dbReference type="Gene3D" id="3.40.50.2000">
    <property type="entry name" value="Glycogen Phosphorylase B"/>
    <property type="match status" value="2"/>
</dbReference>
<evidence type="ECO:0000313" key="3">
    <source>
        <dbReference type="EMBL" id="KKO45360.1"/>
    </source>
</evidence>
<feature type="domain" description="Glycosyltransferase subfamily 4-like N-terminal" evidence="2">
    <location>
        <begin position="52"/>
        <end position="131"/>
    </location>
</feature>
<evidence type="ECO:0000259" key="2">
    <source>
        <dbReference type="Pfam" id="PF13439"/>
    </source>
</evidence>
<dbReference type="STRING" id="336831.WG68_11065"/>
<reference evidence="3 4" key="1">
    <citation type="submission" date="2015-03" db="EMBL/GenBank/DDBJ databases">
        <title>Draft genome sequences of two protease-producing strains of Arsukibacterium isolated from two cold and alkaline environments.</title>
        <authorList>
            <person name="Lylloff J.E."/>
            <person name="Skov L.B."/>
            <person name="Jepsen M."/>
            <person name="Hallin P.F."/>
            <person name="Sorensen S.J."/>
            <person name="Stougaard P."/>
            <person name="Glaring M.A."/>
        </authorList>
    </citation>
    <scope>NUCLEOTIDE SEQUENCE [LARGE SCALE GENOMIC DNA]</scope>
    <source>
        <strain evidence="3 4">GCM72</strain>
    </source>
</reference>
<dbReference type="OrthoDB" id="6194329at2"/>
<dbReference type="SUPFAM" id="SSF53756">
    <property type="entry name" value="UDP-Glycosyltransferase/glycogen phosphorylase"/>
    <property type="match status" value="1"/>
</dbReference>
<comment type="caution">
    <text evidence="3">The sequence shown here is derived from an EMBL/GenBank/DDBJ whole genome shotgun (WGS) entry which is preliminary data.</text>
</comment>
<evidence type="ECO:0000259" key="1">
    <source>
        <dbReference type="Pfam" id="PF00534"/>
    </source>
</evidence>
<gene>
    <name evidence="3" type="ORF">WG68_11065</name>
</gene>
<keyword evidence="3" id="KW-0808">Transferase</keyword>
<dbReference type="EMBL" id="LAHO01000010">
    <property type="protein sequence ID" value="KKO45360.1"/>
    <property type="molecule type" value="Genomic_DNA"/>
</dbReference>
<dbReference type="AlphaFoldDB" id="A0A0M2V6R8"/>